<feature type="chain" id="PRO_5047106489" evidence="1">
    <location>
        <begin position="20"/>
        <end position="123"/>
    </location>
</feature>
<dbReference type="InterPro" id="IPR006121">
    <property type="entry name" value="HMA_dom"/>
</dbReference>
<keyword evidence="4" id="KW-1185">Reference proteome</keyword>
<name>A0ABV8AP49_9BACT</name>
<dbReference type="CDD" id="cd00371">
    <property type="entry name" value="HMA"/>
    <property type="match status" value="1"/>
</dbReference>
<protein>
    <submittedName>
        <fullName evidence="3">Heavy-metal-associated domain-containing protein</fullName>
    </submittedName>
</protein>
<keyword evidence="1" id="KW-0732">Signal</keyword>
<dbReference type="InterPro" id="IPR036163">
    <property type="entry name" value="HMA_dom_sf"/>
</dbReference>
<comment type="caution">
    <text evidence="3">The sequence shown here is derived from an EMBL/GenBank/DDBJ whole genome shotgun (WGS) entry which is preliminary data.</text>
</comment>
<evidence type="ECO:0000259" key="2">
    <source>
        <dbReference type="PROSITE" id="PS50846"/>
    </source>
</evidence>
<sequence length="123" mass="13863">MKKIILTLFIASFAFLANAQVKTVAIQTSAVCEMCKKTLERDLSFEKGVKSVNLDLETMVLNIAYLDAKTDPDVLRKRVTLVGYNADSLMRDPKAYEKLDECCKDGAHPEMDHIKHKKKKDGN</sequence>
<reference evidence="4" key="1">
    <citation type="journal article" date="2019" name="Int. J. Syst. Evol. Microbiol.">
        <title>The Global Catalogue of Microorganisms (GCM) 10K type strain sequencing project: providing services to taxonomists for standard genome sequencing and annotation.</title>
        <authorList>
            <consortium name="The Broad Institute Genomics Platform"/>
            <consortium name="The Broad Institute Genome Sequencing Center for Infectious Disease"/>
            <person name="Wu L."/>
            <person name="Ma J."/>
        </authorList>
    </citation>
    <scope>NUCLEOTIDE SEQUENCE [LARGE SCALE GENOMIC DNA]</scope>
    <source>
        <strain evidence="4">CCUG 60523</strain>
    </source>
</reference>
<proteinExistence type="predicted"/>
<feature type="domain" description="HMA" evidence="2">
    <location>
        <begin position="21"/>
        <end position="87"/>
    </location>
</feature>
<gene>
    <name evidence="3" type="ORF">ACFOSV_00775</name>
</gene>
<dbReference type="SUPFAM" id="SSF55008">
    <property type="entry name" value="HMA, heavy metal-associated domain"/>
    <property type="match status" value="1"/>
</dbReference>
<dbReference type="RefSeq" id="WP_377902383.1">
    <property type="nucleotide sequence ID" value="NZ_JBHRZS010000002.1"/>
</dbReference>
<evidence type="ECO:0000313" key="3">
    <source>
        <dbReference type="EMBL" id="MFC3878686.1"/>
    </source>
</evidence>
<feature type="signal peptide" evidence="1">
    <location>
        <begin position="1"/>
        <end position="19"/>
    </location>
</feature>
<evidence type="ECO:0000256" key="1">
    <source>
        <dbReference type="SAM" id="SignalP"/>
    </source>
</evidence>
<evidence type="ECO:0000313" key="4">
    <source>
        <dbReference type="Proteomes" id="UP001595805"/>
    </source>
</evidence>
<organism evidence="3 4">
    <name type="scientific">Algoriphagus namhaensis</name>
    <dbReference type="NCBI Taxonomy" id="915353"/>
    <lineage>
        <taxon>Bacteria</taxon>
        <taxon>Pseudomonadati</taxon>
        <taxon>Bacteroidota</taxon>
        <taxon>Cytophagia</taxon>
        <taxon>Cytophagales</taxon>
        <taxon>Cyclobacteriaceae</taxon>
        <taxon>Algoriphagus</taxon>
    </lineage>
</organism>
<dbReference type="Gene3D" id="3.30.70.100">
    <property type="match status" value="1"/>
</dbReference>
<dbReference type="Proteomes" id="UP001595805">
    <property type="component" value="Unassembled WGS sequence"/>
</dbReference>
<dbReference type="PROSITE" id="PS50846">
    <property type="entry name" value="HMA_2"/>
    <property type="match status" value="1"/>
</dbReference>
<accession>A0ABV8AP49</accession>
<dbReference type="Pfam" id="PF00403">
    <property type="entry name" value="HMA"/>
    <property type="match status" value="1"/>
</dbReference>
<dbReference type="EMBL" id="JBHRZS010000002">
    <property type="protein sequence ID" value="MFC3878686.1"/>
    <property type="molecule type" value="Genomic_DNA"/>
</dbReference>